<dbReference type="KEGG" id="cel:CELE_C29F9.8"/>
<dbReference type="Pfam" id="PF10324">
    <property type="entry name" value="7TM_GPCR_Srw"/>
    <property type="match status" value="1"/>
</dbReference>
<organism evidence="2 3">
    <name type="scientific">Caenorhabditis elegans</name>
    <dbReference type="NCBI Taxonomy" id="6239"/>
    <lineage>
        <taxon>Eukaryota</taxon>
        <taxon>Metazoa</taxon>
        <taxon>Ecdysozoa</taxon>
        <taxon>Nematoda</taxon>
        <taxon>Chromadorea</taxon>
        <taxon>Rhabditida</taxon>
        <taxon>Rhabditina</taxon>
        <taxon>Rhabditomorpha</taxon>
        <taxon>Rhabditoidea</taxon>
        <taxon>Rhabditidae</taxon>
        <taxon>Peloderinae</taxon>
        <taxon>Caenorhabditis</taxon>
    </lineage>
</organism>
<dbReference type="AGR" id="WB:WBGene00016222"/>
<proteinExistence type="predicted"/>
<dbReference type="SMR" id="Q9TZC3"/>
<dbReference type="InParanoid" id="Q9TZC3"/>
<name>Q9TZC3_CAEEL</name>
<keyword evidence="1" id="KW-0812">Transmembrane</keyword>
<gene>
    <name evidence="2 4" type="ORF">C29F9.8</name>
    <name evidence="2" type="ORF">CELE_C29F9.8</name>
</gene>
<dbReference type="PhylomeDB" id="Q9TZC3"/>
<dbReference type="UCSC" id="C29F9.8">
    <property type="organism name" value="c. elegans"/>
</dbReference>
<evidence type="ECO:0000256" key="1">
    <source>
        <dbReference type="SAM" id="Phobius"/>
    </source>
</evidence>
<dbReference type="AlphaFoldDB" id="Q9TZC3"/>
<dbReference type="CTD" id="183024"/>
<dbReference type="PIR" id="T33575">
    <property type="entry name" value="T33575"/>
</dbReference>
<dbReference type="InterPro" id="IPR019427">
    <property type="entry name" value="7TM_GPCR_serpentine_rcpt_Srw"/>
</dbReference>
<keyword evidence="3" id="KW-1185">Reference proteome</keyword>
<keyword evidence="1" id="KW-1133">Transmembrane helix</keyword>
<evidence type="ECO:0000313" key="3">
    <source>
        <dbReference type="Proteomes" id="UP000001940"/>
    </source>
</evidence>
<reference evidence="2 3" key="1">
    <citation type="journal article" date="1998" name="Science">
        <title>Genome sequence of the nematode C. elegans: a platform for investigating biology.</title>
        <authorList>
            <consortium name="The C. elegans sequencing consortium"/>
            <person name="Sulson J.E."/>
            <person name="Waterston R."/>
        </authorList>
    </citation>
    <scope>NUCLEOTIDE SEQUENCE [LARGE SCALE GENOMIC DNA]</scope>
    <source>
        <strain evidence="2 3">Bristol N2</strain>
    </source>
</reference>
<evidence type="ECO:0000313" key="4">
    <source>
        <dbReference type="WormBase" id="C29F9.8"/>
    </source>
</evidence>
<evidence type="ECO:0000313" key="2">
    <source>
        <dbReference type="EMBL" id="CCD66067.2"/>
    </source>
</evidence>
<protein>
    <submittedName>
        <fullName evidence="2">G_PROTEIN_RECEP_F1_2 domain-containing protein</fullName>
    </submittedName>
</protein>
<dbReference type="RefSeq" id="NP_001367588.1">
    <property type="nucleotide sequence ID" value="NM_001381681.1"/>
</dbReference>
<dbReference type="GeneID" id="183024"/>
<dbReference type="GO" id="GO:0008528">
    <property type="term" value="F:G protein-coupled peptide receptor activity"/>
    <property type="evidence" value="ECO:0007669"/>
    <property type="project" value="InterPro"/>
</dbReference>
<dbReference type="PaxDb" id="6239-C29F9.8"/>
<dbReference type="EMBL" id="BX284603">
    <property type="protein sequence ID" value="CCD66067.2"/>
    <property type="molecule type" value="Genomic_DNA"/>
</dbReference>
<dbReference type="Proteomes" id="UP000001940">
    <property type="component" value="Chromosome III"/>
</dbReference>
<keyword evidence="1" id="KW-0472">Membrane</keyword>
<sequence length="78" mass="8843">MVNIVYNFLDIFTIFVPINAILHCLLCLGVNTLYRKTVGRMFCGEEVARKTSKSVSPHSSTLVALELVFLDIFEYNTL</sequence>
<accession>Q9TZC3</accession>
<feature type="transmembrane region" description="Helical" evidence="1">
    <location>
        <begin position="12"/>
        <end position="34"/>
    </location>
</feature>
<dbReference type="WormBase" id="C29F9.8">
    <property type="protein sequence ID" value="CE54149"/>
    <property type="gene ID" value="WBGene00016222"/>
</dbReference>
<dbReference type="HOGENOM" id="CLU_1095113_0_0_1"/>